<evidence type="ECO:0000313" key="2">
    <source>
        <dbReference type="Proteomes" id="UP000030693"/>
    </source>
</evidence>
<dbReference type="OMA" id="VILQVEV"/>
<dbReference type="Proteomes" id="UP000030693">
    <property type="component" value="Unassembled WGS sequence"/>
</dbReference>
<dbReference type="SUPFAM" id="SSF56059">
    <property type="entry name" value="Glutathione synthetase ATP-binding domain-like"/>
    <property type="match status" value="1"/>
</dbReference>
<dbReference type="PANTHER" id="PTHR11130">
    <property type="entry name" value="GLUTATHIONE SYNTHETASE"/>
    <property type="match status" value="1"/>
</dbReference>
<feature type="non-terminal residue" evidence="1">
    <location>
        <position position="1"/>
    </location>
</feature>
<evidence type="ECO:0008006" key="3">
    <source>
        <dbReference type="Google" id="ProtNLM"/>
    </source>
</evidence>
<gene>
    <name evidence="1" type="ORF">H696_04092</name>
</gene>
<evidence type="ECO:0000313" key="1">
    <source>
        <dbReference type="EMBL" id="KCV69684.1"/>
    </source>
</evidence>
<dbReference type="InterPro" id="IPR005615">
    <property type="entry name" value="Glutathione_synthase"/>
</dbReference>
<name>A0A058Z5W7_FONAL</name>
<protein>
    <recommendedName>
        <fullName evidence="3">Glutathione synthase</fullName>
    </recommendedName>
</protein>
<dbReference type="Gene3D" id="3.30.1490.80">
    <property type="match status" value="1"/>
</dbReference>
<dbReference type="Pfam" id="PF03917">
    <property type="entry name" value="GSH_synth_ATP"/>
    <property type="match status" value="1"/>
</dbReference>
<dbReference type="GeneID" id="20528817"/>
<organism evidence="1">
    <name type="scientific">Fonticula alba</name>
    <name type="common">Slime mold</name>
    <dbReference type="NCBI Taxonomy" id="691883"/>
    <lineage>
        <taxon>Eukaryota</taxon>
        <taxon>Rotosphaerida</taxon>
        <taxon>Fonticulaceae</taxon>
        <taxon>Fonticula</taxon>
    </lineage>
</organism>
<dbReference type="Gene3D" id="3.30.470.20">
    <property type="entry name" value="ATP-grasp fold, B domain"/>
    <property type="match status" value="1"/>
</dbReference>
<proteinExistence type="predicted"/>
<dbReference type="GO" id="GO:0005524">
    <property type="term" value="F:ATP binding"/>
    <property type="evidence" value="ECO:0007669"/>
    <property type="project" value="InterPro"/>
</dbReference>
<dbReference type="GO" id="GO:0004363">
    <property type="term" value="F:glutathione synthase activity"/>
    <property type="evidence" value="ECO:0007669"/>
    <property type="project" value="InterPro"/>
</dbReference>
<dbReference type="AlphaFoldDB" id="A0A058Z5W7"/>
<dbReference type="STRING" id="691883.A0A058Z5W7"/>
<dbReference type="Gene3D" id="1.10.1080.10">
    <property type="entry name" value="Glutathione Synthetase, Chain A, domain 3"/>
    <property type="match status" value="1"/>
</dbReference>
<keyword evidence="2" id="KW-1185">Reference proteome</keyword>
<sequence length="125" mass="13641">PGPVTHAPVTLQPTRFKKAAFEKAMDLAPTVAALMRGSRSDRAWLESIVRLAASADPFTEKLVGLCLDYWALPEDPQPIKLDITRADYLEHSPTSGDDERVILQVEVNTIAASFTALSALVSELH</sequence>
<dbReference type="InterPro" id="IPR014042">
    <property type="entry name" value="Glutathione_synthase_a-hlx"/>
</dbReference>
<dbReference type="InterPro" id="IPR014049">
    <property type="entry name" value="Glutathione_synthase_N_euk"/>
</dbReference>
<dbReference type="EMBL" id="KB932206">
    <property type="protein sequence ID" value="KCV69684.1"/>
    <property type="molecule type" value="Genomic_DNA"/>
</dbReference>
<accession>A0A058Z5W7</accession>
<dbReference type="OrthoDB" id="2020073at2759"/>
<reference evidence="1" key="1">
    <citation type="submission" date="2013-04" db="EMBL/GenBank/DDBJ databases">
        <title>The Genome Sequence of Fonticula alba ATCC 38817.</title>
        <authorList>
            <consortium name="The Broad Institute Genomics Platform"/>
            <person name="Russ C."/>
            <person name="Cuomo C."/>
            <person name="Burger G."/>
            <person name="Gray M.W."/>
            <person name="Holland P.W.H."/>
            <person name="King N."/>
            <person name="Lang F.B.F."/>
            <person name="Roger A.J."/>
            <person name="Ruiz-Trillo I."/>
            <person name="Brown M."/>
            <person name="Walker B."/>
            <person name="Young S."/>
            <person name="Zeng Q."/>
            <person name="Gargeya S."/>
            <person name="Fitzgerald M."/>
            <person name="Haas B."/>
            <person name="Abouelleil A."/>
            <person name="Allen A.W."/>
            <person name="Alvarado L."/>
            <person name="Arachchi H.M."/>
            <person name="Berlin A.M."/>
            <person name="Chapman S.B."/>
            <person name="Gainer-Dewar J."/>
            <person name="Goldberg J."/>
            <person name="Griggs A."/>
            <person name="Gujja S."/>
            <person name="Hansen M."/>
            <person name="Howarth C."/>
            <person name="Imamovic A."/>
            <person name="Ireland A."/>
            <person name="Larimer J."/>
            <person name="McCowan C."/>
            <person name="Murphy C."/>
            <person name="Pearson M."/>
            <person name="Poon T.W."/>
            <person name="Priest M."/>
            <person name="Roberts A."/>
            <person name="Saif S."/>
            <person name="Shea T."/>
            <person name="Sisk P."/>
            <person name="Sykes S."/>
            <person name="Wortman J."/>
            <person name="Nusbaum C."/>
            <person name="Birren B."/>
        </authorList>
    </citation>
    <scope>NUCLEOTIDE SEQUENCE [LARGE SCALE GENOMIC DNA]</scope>
    <source>
        <strain evidence="1">ATCC 38817</strain>
    </source>
</reference>
<dbReference type="RefSeq" id="XP_009496249.1">
    <property type="nucleotide sequence ID" value="XM_009497974.1"/>
</dbReference>
<dbReference type="eggNOG" id="KOG0021">
    <property type="taxonomic scope" value="Eukaryota"/>
</dbReference>
<dbReference type="GO" id="GO:0005829">
    <property type="term" value="C:cytosol"/>
    <property type="evidence" value="ECO:0007669"/>
    <property type="project" value="TreeGrafter"/>
</dbReference>
<dbReference type="PANTHER" id="PTHR11130:SF0">
    <property type="entry name" value="GLUTATHIONE SYNTHETASE"/>
    <property type="match status" value="1"/>
</dbReference>
<dbReference type="GO" id="GO:0043295">
    <property type="term" value="F:glutathione binding"/>
    <property type="evidence" value="ECO:0007669"/>
    <property type="project" value="TreeGrafter"/>
</dbReference>
<feature type="non-terminal residue" evidence="1">
    <location>
        <position position="125"/>
    </location>
</feature>